<evidence type="ECO:0000256" key="5">
    <source>
        <dbReference type="ARBA" id="ARBA00022692"/>
    </source>
</evidence>
<feature type="transmembrane region" description="Helical" evidence="8">
    <location>
        <begin position="150"/>
        <end position="169"/>
    </location>
</feature>
<dbReference type="Proteomes" id="UP000473648">
    <property type="component" value="Unassembled WGS sequence"/>
</dbReference>
<gene>
    <name evidence="9" type="ORF">FRC53_02060</name>
</gene>
<feature type="transmembrane region" description="Helical" evidence="8">
    <location>
        <begin position="351"/>
        <end position="373"/>
    </location>
</feature>
<dbReference type="InterPro" id="IPR001463">
    <property type="entry name" value="Na/Ala_symport"/>
</dbReference>
<keyword evidence="3 8" id="KW-0813">Transport</keyword>
<sequence>MFLNVLTQISDFLWGTPMIVVLLGTGIYLSIRFGFRYNFRKIGFNLKNTFGRMFQKGDGAGSVSGFAAACTAMANTIGVGNIGGVATAIVSGGPGAVFWMWVSGLFGMSTKACEIILGQRYRVKYSESMDEYMCDRSFVMKNALGWKKGAMILAVCCFVLGPWTCSVQTESVVGALKQGFGTPALISVIVLGVTSFVTIFGGLKRISSIMEKVVPLMALIYILGGLGILITHITALPAAFALIVKSAFTPMAGVGGFAGATVRDALRYGIARGLYSNDAGTGYGIIAHASAKTDHPVRQASWGFGEVFLDTIVVCSVTALSIILTDAYIDFPRVSSASLTTVAFKAAYGRAGGWFMAIAITVFAWTTIIGMYYSCEKSVNYAFGDTKANRRAVRIYMVYYMIPCVVLYNIKADSLWAMTDILSAVYVIITMIFIYSKHKEIIRLFKDFWFRFIPAKERGENPEPVVYGTIDAKAEAEQLS</sequence>
<comment type="subcellular location">
    <subcellularLocation>
        <location evidence="1 8">Cell membrane</location>
        <topology evidence="1 8">Multi-pass membrane protein</topology>
    </subcellularLocation>
</comment>
<feature type="transmembrane region" description="Helical" evidence="8">
    <location>
        <begin position="181"/>
        <end position="201"/>
    </location>
</feature>
<evidence type="ECO:0000256" key="4">
    <source>
        <dbReference type="ARBA" id="ARBA00022475"/>
    </source>
</evidence>
<dbReference type="Pfam" id="PF01235">
    <property type="entry name" value="Na_Ala_symp"/>
    <property type="match status" value="1"/>
</dbReference>
<accession>A0A6L5GQV9</accession>
<evidence type="ECO:0000256" key="6">
    <source>
        <dbReference type="ARBA" id="ARBA00022989"/>
    </source>
</evidence>
<evidence type="ECO:0000313" key="9">
    <source>
        <dbReference type="EMBL" id="MQM72220.1"/>
    </source>
</evidence>
<evidence type="ECO:0000256" key="7">
    <source>
        <dbReference type="ARBA" id="ARBA00023136"/>
    </source>
</evidence>
<evidence type="ECO:0000256" key="8">
    <source>
        <dbReference type="RuleBase" id="RU363064"/>
    </source>
</evidence>
<feature type="transmembrane region" description="Helical" evidence="8">
    <location>
        <begin position="307"/>
        <end position="331"/>
    </location>
</feature>
<dbReference type="AlphaFoldDB" id="A0A6L5GQV9"/>
<keyword evidence="4 8" id="KW-1003">Cell membrane</keyword>
<name>A0A6L5GQV9_9FIRM</name>
<organism evidence="9 10">
    <name type="scientific">Candidatus Pseudoramibacter fermentans</name>
    <dbReference type="NCBI Taxonomy" id="2594427"/>
    <lineage>
        <taxon>Bacteria</taxon>
        <taxon>Bacillati</taxon>
        <taxon>Bacillota</taxon>
        <taxon>Clostridia</taxon>
        <taxon>Eubacteriales</taxon>
        <taxon>Eubacteriaceae</taxon>
        <taxon>Pseudoramibacter</taxon>
    </lineage>
</organism>
<evidence type="ECO:0000256" key="2">
    <source>
        <dbReference type="ARBA" id="ARBA00009261"/>
    </source>
</evidence>
<keyword evidence="7 8" id="KW-0472">Membrane</keyword>
<dbReference type="PANTHER" id="PTHR30330:SF3">
    <property type="entry name" value="TRANSCRIPTIONAL REGULATOR, LRP FAMILY"/>
    <property type="match status" value="1"/>
</dbReference>
<dbReference type="GO" id="GO:0005283">
    <property type="term" value="F:amino acid:sodium symporter activity"/>
    <property type="evidence" value="ECO:0007669"/>
    <property type="project" value="InterPro"/>
</dbReference>
<keyword evidence="6 8" id="KW-1133">Transmembrane helix</keyword>
<feature type="transmembrane region" description="Helical" evidence="8">
    <location>
        <begin position="213"/>
        <end position="233"/>
    </location>
</feature>
<evidence type="ECO:0000256" key="1">
    <source>
        <dbReference type="ARBA" id="ARBA00004651"/>
    </source>
</evidence>
<feature type="transmembrane region" description="Helical" evidence="8">
    <location>
        <begin position="416"/>
        <end position="436"/>
    </location>
</feature>
<dbReference type="PANTHER" id="PTHR30330">
    <property type="entry name" value="AGSS FAMILY TRANSPORTER, SODIUM-ALANINE"/>
    <property type="match status" value="1"/>
</dbReference>
<dbReference type="PRINTS" id="PR00175">
    <property type="entry name" value="NAALASMPORT"/>
</dbReference>
<keyword evidence="10" id="KW-1185">Reference proteome</keyword>
<keyword evidence="8" id="KW-0769">Symport</keyword>
<feature type="transmembrane region" description="Helical" evidence="8">
    <location>
        <begin position="12"/>
        <end position="31"/>
    </location>
</feature>
<proteinExistence type="inferred from homology"/>
<keyword evidence="5 8" id="KW-0812">Transmembrane</keyword>
<evidence type="ECO:0000256" key="3">
    <source>
        <dbReference type="ARBA" id="ARBA00022448"/>
    </source>
</evidence>
<dbReference type="GO" id="GO:0005886">
    <property type="term" value="C:plasma membrane"/>
    <property type="evidence" value="ECO:0007669"/>
    <property type="project" value="UniProtKB-SubCell"/>
</dbReference>
<comment type="similarity">
    <text evidence="2 8">Belongs to the alanine or glycine:cation symporter (AGCS) (TC 2.A.25) family.</text>
</comment>
<dbReference type="EMBL" id="VOGB01000003">
    <property type="protein sequence ID" value="MQM72220.1"/>
    <property type="molecule type" value="Genomic_DNA"/>
</dbReference>
<dbReference type="NCBIfam" id="TIGR00835">
    <property type="entry name" value="agcS"/>
    <property type="match status" value="1"/>
</dbReference>
<feature type="transmembrane region" description="Helical" evidence="8">
    <location>
        <begin position="239"/>
        <end position="262"/>
    </location>
</feature>
<comment type="caution">
    <text evidence="9">The sequence shown here is derived from an EMBL/GenBank/DDBJ whole genome shotgun (WGS) entry which is preliminary data.</text>
</comment>
<evidence type="ECO:0000313" key="10">
    <source>
        <dbReference type="Proteomes" id="UP000473648"/>
    </source>
</evidence>
<dbReference type="Gene3D" id="1.20.1740.10">
    <property type="entry name" value="Amino acid/polyamine transporter I"/>
    <property type="match status" value="1"/>
</dbReference>
<reference evidence="9" key="1">
    <citation type="journal article" date="2020" name="Appl. Environ. Microbiol.">
        <title>Medium-Chain Fatty Acid Synthesis by 'Candidatus Weimeria bifida' gen. nov., sp. nov., and 'Candidatus Pseudoramibacter fermentans' sp. nov.</title>
        <authorList>
            <person name="Scarborough M.J."/>
            <person name="Myers K.S."/>
            <person name="Donohue T.J."/>
            <person name="Noguera D.R."/>
        </authorList>
    </citation>
    <scope>NUCLEOTIDE SEQUENCE</scope>
    <source>
        <strain evidence="9">EUB1.1</strain>
    </source>
</reference>
<feature type="transmembrane region" description="Helical" evidence="8">
    <location>
        <begin position="393"/>
        <end position="410"/>
    </location>
</feature>
<protein>
    <submittedName>
        <fullName evidence="9">Sodium:alanine symporter family protein</fullName>
    </submittedName>
</protein>